<dbReference type="SMART" id="SM00671">
    <property type="entry name" value="SEL1"/>
    <property type="match status" value="2"/>
</dbReference>
<evidence type="ECO:0000256" key="1">
    <source>
        <dbReference type="SAM" id="SignalP"/>
    </source>
</evidence>
<dbReference type="Gene3D" id="1.25.40.10">
    <property type="entry name" value="Tetratricopeptide repeat domain"/>
    <property type="match status" value="1"/>
</dbReference>
<feature type="chain" id="PRO_5009173210" description="Sel1 repeat family protein" evidence="1">
    <location>
        <begin position="23"/>
        <end position="208"/>
    </location>
</feature>
<evidence type="ECO:0008006" key="4">
    <source>
        <dbReference type="Google" id="ProtNLM"/>
    </source>
</evidence>
<dbReference type="InterPro" id="IPR011990">
    <property type="entry name" value="TPR-like_helical_dom_sf"/>
</dbReference>
<dbReference type="PROSITE" id="PS51257">
    <property type="entry name" value="PROKAR_LIPOPROTEIN"/>
    <property type="match status" value="1"/>
</dbReference>
<dbReference type="InterPro" id="IPR006597">
    <property type="entry name" value="Sel1-like"/>
</dbReference>
<sequence length="208" mass="23735">MMKFLKNTIIFMGLMSVLSGCAVDSQVSKSPYSNDFLKSNFYRGYSIFEEEKSCVNAIKYFKKGADDKEYINISMLYYDYCIKSERSKYYYYGMHSIGVESGDNNTTKGLSNDELTWIGLRADQGGTVENYAIGQMFLNGYMLEKNRENAVYFMTLSAKGGYGRAQMQLAMILMEIGEQQNALLWLKEASKNHYPGAKEMLEGMKLIL</sequence>
<accession>A0A1E5CUM8</accession>
<name>A0A1E5CUM8_9VIBR</name>
<dbReference type="Proteomes" id="UP000094165">
    <property type="component" value="Unassembled WGS sequence"/>
</dbReference>
<dbReference type="AlphaFoldDB" id="A0A1E5CUM8"/>
<dbReference type="EMBL" id="AJYW02000230">
    <property type="protein sequence ID" value="OEE73606.1"/>
    <property type="molecule type" value="Genomic_DNA"/>
</dbReference>
<keyword evidence="3" id="KW-1185">Reference proteome</keyword>
<feature type="signal peptide" evidence="1">
    <location>
        <begin position="1"/>
        <end position="22"/>
    </location>
</feature>
<evidence type="ECO:0000313" key="3">
    <source>
        <dbReference type="Proteomes" id="UP000094165"/>
    </source>
</evidence>
<comment type="caution">
    <text evidence="2">The sequence shown here is derived from an EMBL/GenBank/DDBJ whole genome shotgun (WGS) entry which is preliminary data.</text>
</comment>
<reference evidence="2 3" key="1">
    <citation type="journal article" date="2012" name="Science">
        <title>Ecological populations of bacteria act as socially cohesive units of antibiotic production and resistance.</title>
        <authorList>
            <person name="Cordero O.X."/>
            <person name="Wildschutte H."/>
            <person name="Kirkup B."/>
            <person name="Proehl S."/>
            <person name="Ngo L."/>
            <person name="Hussain F."/>
            <person name="Le Roux F."/>
            <person name="Mincer T."/>
            <person name="Polz M.F."/>
        </authorList>
    </citation>
    <scope>NUCLEOTIDE SEQUENCE [LARGE SCALE GENOMIC DNA]</scope>
    <source>
        <strain evidence="2 3">FF-238</strain>
    </source>
</reference>
<keyword evidence="1" id="KW-0732">Signal</keyword>
<dbReference type="SUPFAM" id="SSF81901">
    <property type="entry name" value="HCP-like"/>
    <property type="match status" value="1"/>
</dbReference>
<gene>
    <name evidence="2" type="ORF">A130_00885</name>
</gene>
<proteinExistence type="predicted"/>
<organism evidence="2 3">
    <name type="scientific">Vibrio genomosp. F6 str. FF-238</name>
    <dbReference type="NCBI Taxonomy" id="1191298"/>
    <lineage>
        <taxon>Bacteria</taxon>
        <taxon>Pseudomonadati</taxon>
        <taxon>Pseudomonadota</taxon>
        <taxon>Gammaproteobacteria</taxon>
        <taxon>Vibrionales</taxon>
        <taxon>Vibrionaceae</taxon>
        <taxon>Vibrio</taxon>
    </lineage>
</organism>
<evidence type="ECO:0000313" key="2">
    <source>
        <dbReference type="EMBL" id="OEE73606.1"/>
    </source>
</evidence>
<protein>
    <recommendedName>
        <fullName evidence="4">Sel1 repeat family protein</fullName>
    </recommendedName>
</protein>